<dbReference type="EMBL" id="VEPZ02001136">
    <property type="protein sequence ID" value="KAE8692368.1"/>
    <property type="molecule type" value="Genomic_DNA"/>
</dbReference>
<proteinExistence type="predicted"/>
<keyword evidence="1" id="KW-0812">Transmembrane</keyword>
<gene>
    <name evidence="2" type="ORF">F3Y22_tig00110840pilonHSYRG00172</name>
</gene>
<evidence type="ECO:0000313" key="3">
    <source>
        <dbReference type="Proteomes" id="UP000436088"/>
    </source>
</evidence>
<organism evidence="2 3">
    <name type="scientific">Hibiscus syriacus</name>
    <name type="common">Rose of Sharon</name>
    <dbReference type="NCBI Taxonomy" id="106335"/>
    <lineage>
        <taxon>Eukaryota</taxon>
        <taxon>Viridiplantae</taxon>
        <taxon>Streptophyta</taxon>
        <taxon>Embryophyta</taxon>
        <taxon>Tracheophyta</taxon>
        <taxon>Spermatophyta</taxon>
        <taxon>Magnoliopsida</taxon>
        <taxon>eudicotyledons</taxon>
        <taxon>Gunneridae</taxon>
        <taxon>Pentapetalae</taxon>
        <taxon>rosids</taxon>
        <taxon>malvids</taxon>
        <taxon>Malvales</taxon>
        <taxon>Malvaceae</taxon>
        <taxon>Malvoideae</taxon>
        <taxon>Hibiscus</taxon>
    </lineage>
</organism>
<sequence length="132" mass="13162">MTCEGSGDVVASSVSLSVFSLLFCLWFGGGFIAITGACLGPGKRLEFGESPSYVVTHPIVATWTAVLGSLEVSVGVVAAKVEAVAADLSSGTAGSRNGAAWSLGYYHPRVCVGCVGAVGSLRSNGCDAEAAG</sequence>
<keyword evidence="1" id="KW-1133">Transmembrane helix</keyword>
<evidence type="ECO:0000256" key="1">
    <source>
        <dbReference type="SAM" id="Phobius"/>
    </source>
</evidence>
<accession>A0A6A2ZKD8</accession>
<name>A0A6A2ZKD8_HIBSY</name>
<comment type="caution">
    <text evidence="2">The sequence shown here is derived from an EMBL/GenBank/DDBJ whole genome shotgun (WGS) entry which is preliminary data.</text>
</comment>
<dbReference type="Proteomes" id="UP000436088">
    <property type="component" value="Unassembled WGS sequence"/>
</dbReference>
<reference evidence="2" key="1">
    <citation type="submission" date="2019-09" db="EMBL/GenBank/DDBJ databases">
        <title>Draft genome information of white flower Hibiscus syriacus.</title>
        <authorList>
            <person name="Kim Y.-M."/>
        </authorList>
    </citation>
    <scope>NUCLEOTIDE SEQUENCE [LARGE SCALE GENOMIC DNA]</scope>
    <source>
        <strain evidence="2">YM2019G1</strain>
    </source>
</reference>
<keyword evidence="3" id="KW-1185">Reference proteome</keyword>
<protein>
    <submittedName>
        <fullName evidence="2">Uncharacterized protein</fullName>
    </submittedName>
</protein>
<feature type="transmembrane region" description="Helical" evidence="1">
    <location>
        <begin position="16"/>
        <end position="39"/>
    </location>
</feature>
<evidence type="ECO:0000313" key="2">
    <source>
        <dbReference type="EMBL" id="KAE8692368.1"/>
    </source>
</evidence>
<dbReference type="AlphaFoldDB" id="A0A6A2ZKD8"/>
<keyword evidence="1" id="KW-0472">Membrane</keyword>